<dbReference type="Pfam" id="PF14214">
    <property type="entry name" value="Helitron_like_N"/>
    <property type="match status" value="1"/>
</dbReference>
<dbReference type="EMBL" id="BMAV01009483">
    <property type="protein sequence ID" value="GFY53758.1"/>
    <property type="molecule type" value="Genomic_DNA"/>
</dbReference>
<dbReference type="GO" id="GO:0004386">
    <property type="term" value="F:helicase activity"/>
    <property type="evidence" value="ECO:0007669"/>
    <property type="project" value="UniProtKB-KW"/>
</dbReference>
<keyword evidence="2" id="KW-0547">Nucleotide-binding</keyword>
<feature type="domain" description="Helitron helicase-like" evidence="1">
    <location>
        <begin position="22"/>
        <end position="87"/>
    </location>
</feature>
<dbReference type="OrthoDB" id="7208978at2759"/>
<comment type="caution">
    <text evidence="2">The sequence shown here is derived from an EMBL/GenBank/DDBJ whole genome shotgun (WGS) entry which is preliminary data.</text>
</comment>
<evidence type="ECO:0000313" key="2">
    <source>
        <dbReference type="EMBL" id="GFY53758.1"/>
    </source>
</evidence>
<gene>
    <name evidence="2" type="ORF">TNIN_262891</name>
</gene>
<keyword evidence="3" id="KW-1185">Reference proteome</keyword>
<sequence length="137" mass="15500">MQLLYKFKNEGQEISKEAAAQLNYIEESILVNEDAVICAIYFNILVNILINILGSKKNSPFGQYRAIHYFNRIEFQHQGSPHAHTLLWLENAPQDPLGAGKQDPKALINQLISVSSSEASGNIKLQTHKHTFTCYKK</sequence>
<protein>
    <submittedName>
        <fullName evidence="2">ATP-dependent DNA helicase</fullName>
    </submittedName>
</protein>
<name>A0A8X6XIB4_9ARAC</name>
<keyword evidence="2" id="KW-0378">Hydrolase</keyword>
<evidence type="ECO:0000313" key="3">
    <source>
        <dbReference type="Proteomes" id="UP000886998"/>
    </source>
</evidence>
<evidence type="ECO:0000259" key="1">
    <source>
        <dbReference type="Pfam" id="PF14214"/>
    </source>
</evidence>
<reference evidence="2" key="1">
    <citation type="submission" date="2020-08" db="EMBL/GenBank/DDBJ databases">
        <title>Multicomponent nature underlies the extraordinary mechanical properties of spider dragline silk.</title>
        <authorList>
            <person name="Kono N."/>
            <person name="Nakamura H."/>
            <person name="Mori M."/>
            <person name="Yoshida Y."/>
            <person name="Ohtoshi R."/>
            <person name="Malay A.D."/>
            <person name="Moran D.A.P."/>
            <person name="Tomita M."/>
            <person name="Numata K."/>
            <person name="Arakawa K."/>
        </authorList>
    </citation>
    <scope>NUCLEOTIDE SEQUENCE</scope>
</reference>
<dbReference type="AlphaFoldDB" id="A0A8X6XIB4"/>
<dbReference type="Proteomes" id="UP000886998">
    <property type="component" value="Unassembled WGS sequence"/>
</dbReference>
<proteinExistence type="predicted"/>
<accession>A0A8X6XIB4</accession>
<dbReference type="InterPro" id="IPR025476">
    <property type="entry name" value="Helitron_helicase-like"/>
</dbReference>
<keyword evidence="2" id="KW-0347">Helicase</keyword>
<organism evidence="2 3">
    <name type="scientific">Trichonephila inaurata madagascariensis</name>
    <dbReference type="NCBI Taxonomy" id="2747483"/>
    <lineage>
        <taxon>Eukaryota</taxon>
        <taxon>Metazoa</taxon>
        <taxon>Ecdysozoa</taxon>
        <taxon>Arthropoda</taxon>
        <taxon>Chelicerata</taxon>
        <taxon>Arachnida</taxon>
        <taxon>Araneae</taxon>
        <taxon>Araneomorphae</taxon>
        <taxon>Entelegynae</taxon>
        <taxon>Araneoidea</taxon>
        <taxon>Nephilidae</taxon>
        <taxon>Trichonephila</taxon>
        <taxon>Trichonephila inaurata</taxon>
    </lineage>
</organism>
<keyword evidence="2" id="KW-0067">ATP-binding</keyword>